<dbReference type="InterPro" id="IPR040455">
    <property type="entry name" value="Atg6_BARA"/>
</dbReference>
<feature type="coiled-coil region" evidence="2">
    <location>
        <begin position="222"/>
        <end position="273"/>
    </location>
</feature>
<reference evidence="6 7" key="1">
    <citation type="submission" date="2018-06" db="EMBL/GenBank/DDBJ databases">
        <title>A transcriptomic atlas of mushroom development highlights an independent origin of complex multicellularity.</title>
        <authorList>
            <consortium name="DOE Joint Genome Institute"/>
            <person name="Krizsan K."/>
            <person name="Almasi E."/>
            <person name="Merenyi Z."/>
            <person name="Sahu N."/>
            <person name="Viragh M."/>
            <person name="Koszo T."/>
            <person name="Mondo S."/>
            <person name="Kiss B."/>
            <person name="Balint B."/>
            <person name="Kues U."/>
            <person name="Barry K."/>
            <person name="Hegedus J.C."/>
            <person name="Henrissat B."/>
            <person name="Johnson J."/>
            <person name="Lipzen A."/>
            <person name="Ohm R."/>
            <person name="Nagy I."/>
            <person name="Pangilinan J."/>
            <person name="Yan J."/>
            <person name="Xiong Y."/>
            <person name="Grigoriev I.V."/>
            <person name="Hibbett D.S."/>
            <person name="Nagy L.G."/>
        </authorList>
    </citation>
    <scope>NUCLEOTIDE SEQUENCE [LARGE SCALE GENOMIC DNA]</scope>
    <source>
        <strain evidence="6 7">SZMC22713</strain>
    </source>
</reference>
<feature type="compositionally biased region" description="Pro residues" evidence="3">
    <location>
        <begin position="138"/>
        <end position="152"/>
    </location>
</feature>
<dbReference type="OrthoDB" id="20368at2759"/>
<dbReference type="STRING" id="50990.A0A4Y7QGI6"/>
<dbReference type="AlphaFoldDB" id="A0A4Y7QGI6"/>
<dbReference type="InterPro" id="IPR038274">
    <property type="entry name" value="Atg6/Beclin_C_sf"/>
</dbReference>
<evidence type="ECO:0000259" key="4">
    <source>
        <dbReference type="Pfam" id="PF04111"/>
    </source>
</evidence>
<evidence type="ECO:0000256" key="1">
    <source>
        <dbReference type="ARBA" id="ARBA00005965"/>
    </source>
</evidence>
<dbReference type="InterPro" id="IPR041691">
    <property type="entry name" value="Atg6/beclin_CC"/>
</dbReference>
<dbReference type="VEuPathDB" id="FungiDB:BD410DRAFT_558860"/>
<dbReference type="GO" id="GO:0000045">
    <property type="term" value="P:autophagosome assembly"/>
    <property type="evidence" value="ECO:0007669"/>
    <property type="project" value="TreeGrafter"/>
</dbReference>
<dbReference type="EMBL" id="ML170162">
    <property type="protein sequence ID" value="TDL25970.1"/>
    <property type="molecule type" value="Genomic_DNA"/>
</dbReference>
<dbReference type="GO" id="GO:0030674">
    <property type="term" value="F:protein-macromolecule adaptor activity"/>
    <property type="evidence" value="ECO:0007669"/>
    <property type="project" value="TreeGrafter"/>
</dbReference>
<dbReference type="GO" id="GO:0034271">
    <property type="term" value="C:phosphatidylinositol 3-kinase complex, class III, type I"/>
    <property type="evidence" value="ECO:0007669"/>
    <property type="project" value="TreeGrafter"/>
</dbReference>
<dbReference type="GO" id="GO:0045324">
    <property type="term" value="P:late endosome to vacuole transport"/>
    <property type="evidence" value="ECO:0007669"/>
    <property type="project" value="TreeGrafter"/>
</dbReference>
<dbReference type="Proteomes" id="UP000294933">
    <property type="component" value="Unassembled WGS sequence"/>
</dbReference>
<sequence length="488" mass="54833">MTFVCQQCKQPLQLDGSLIDLTPSAYDVIVSSLPPTINPARNATEEEKLSQLPSPDAVKSAWRQSAQTLAADTNLPSPRALGKQPQRGPQVGPTESYVFLQDSVVQKIPSSAPPHSNNRKFNSQKQRSAVTKTSKPAPHTPDPVEPSHPNPTPLSHHLRSTVRLFSLLSSRTELDHPLCAECTHILLSTLTRQLEETRRERDGYIAFDKETKKEKDIDPSALDEVESHIERLKEEERNAIEELREAQREKERLDEELKALELEEKELEEEEAEFWTAHNAHLLTASDQIAKIASLRAAYAHDSAVLEKLERANVYNDAFCIGHDGVFGTINGLRLGRVGGVTVEWSEINAAWGQALLLLYTIARKLDLAFENYRLVPMGSFSRIEKTSGDKSSYELYGSGDLHLGRLLHNRRFDFAMVAFLDCLRQAMEYVLSQDSTFDFPHQVIKDKIGDVSIKLQFGVEEAWTRALRHVLLALKLLLKWATSSGMP</sequence>
<dbReference type="GO" id="GO:0043548">
    <property type="term" value="F:phosphatidylinositol 3-kinase binding"/>
    <property type="evidence" value="ECO:0007669"/>
    <property type="project" value="TreeGrafter"/>
</dbReference>
<keyword evidence="7" id="KW-1185">Reference proteome</keyword>
<name>A0A4Y7QGI6_9AGAM</name>
<feature type="compositionally biased region" description="Polar residues" evidence="3">
    <location>
        <begin position="113"/>
        <end position="134"/>
    </location>
</feature>
<dbReference type="Pfam" id="PF04111">
    <property type="entry name" value="APG6"/>
    <property type="match status" value="1"/>
</dbReference>
<dbReference type="GO" id="GO:0006995">
    <property type="term" value="P:cellular response to nitrogen starvation"/>
    <property type="evidence" value="ECO:0007669"/>
    <property type="project" value="TreeGrafter"/>
</dbReference>
<evidence type="ECO:0000259" key="5">
    <source>
        <dbReference type="Pfam" id="PF17675"/>
    </source>
</evidence>
<feature type="domain" description="Atg6 BARA" evidence="4">
    <location>
        <begin position="309"/>
        <end position="483"/>
    </location>
</feature>
<dbReference type="PANTHER" id="PTHR12768">
    <property type="entry name" value="BECLIN 1"/>
    <property type="match status" value="1"/>
</dbReference>
<proteinExistence type="inferred from homology"/>
<evidence type="ECO:0000313" key="7">
    <source>
        <dbReference type="Proteomes" id="UP000294933"/>
    </source>
</evidence>
<feature type="region of interest" description="Disordered" evidence="3">
    <location>
        <begin position="70"/>
        <end position="94"/>
    </location>
</feature>
<dbReference type="Gene3D" id="1.10.418.40">
    <property type="entry name" value="Autophagy protein 6/Beclin 1"/>
    <property type="match status" value="1"/>
</dbReference>
<organism evidence="6 7">
    <name type="scientific">Rickenella mellea</name>
    <dbReference type="NCBI Taxonomy" id="50990"/>
    <lineage>
        <taxon>Eukaryota</taxon>
        <taxon>Fungi</taxon>
        <taxon>Dikarya</taxon>
        <taxon>Basidiomycota</taxon>
        <taxon>Agaricomycotina</taxon>
        <taxon>Agaricomycetes</taxon>
        <taxon>Hymenochaetales</taxon>
        <taxon>Rickenellaceae</taxon>
        <taxon>Rickenella</taxon>
    </lineage>
</organism>
<dbReference type="Pfam" id="PF17675">
    <property type="entry name" value="APG6_N"/>
    <property type="match status" value="1"/>
</dbReference>
<evidence type="ECO:0000313" key="6">
    <source>
        <dbReference type="EMBL" id="TDL25970.1"/>
    </source>
</evidence>
<evidence type="ECO:0000256" key="2">
    <source>
        <dbReference type="SAM" id="Coils"/>
    </source>
</evidence>
<keyword evidence="2" id="KW-0175">Coiled coil</keyword>
<dbReference type="PANTHER" id="PTHR12768:SF4">
    <property type="entry name" value="BECLIN-1"/>
    <property type="match status" value="1"/>
</dbReference>
<dbReference type="GO" id="GO:0034272">
    <property type="term" value="C:phosphatidylinositol 3-kinase complex, class III, type II"/>
    <property type="evidence" value="ECO:0007669"/>
    <property type="project" value="TreeGrafter"/>
</dbReference>
<dbReference type="GO" id="GO:0000407">
    <property type="term" value="C:phagophore assembly site"/>
    <property type="evidence" value="ECO:0007669"/>
    <property type="project" value="TreeGrafter"/>
</dbReference>
<accession>A0A4Y7QGI6</accession>
<evidence type="ECO:0000256" key="3">
    <source>
        <dbReference type="SAM" id="MobiDB-lite"/>
    </source>
</evidence>
<comment type="similarity">
    <text evidence="1">Belongs to the beclin family.</text>
</comment>
<gene>
    <name evidence="6" type="ORF">BD410DRAFT_558860</name>
</gene>
<dbReference type="InterPro" id="IPR007243">
    <property type="entry name" value="Atg6/Beclin"/>
</dbReference>
<feature type="region of interest" description="Disordered" evidence="3">
    <location>
        <begin position="108"/>
        <end position="156"/>
    </location>
</feature>
<dbReference type="GO" id="GO:0000423">
    <property type="term" value="P:mitophagy"/>
    <property type="evidence" value="ECO:0007669"/>
    <property type="project" value="TreeGrafter"/>
</dbReference>
<feature type="domain" description="Atg6/beclin coiled-coil" evidence="5">
    <location>
        <begin position="177"/>
        <end position="304"/>
    </location>
</feature>
<protein>
    <submittedName>
        <fullName evidence="6">APG6-domain-containing protein</fullName>
    </submittedName>
</protein>